<gene>
    <name evidence="5" type="ORF">SAMN04488055_2161</name>
</gene>
<name>A0A1N6FDG9_9BACT</name>
<dbReference type="PRINTS" id="PR00778">
    <property type="entry name" value="HTHARSR"/>
</dbReference>
<accession>A0A1N6FDG9</accession>
<evidence type="ECO:0000313" key="6">
    <source>
        <dbReference type="Proteomes" id="UP000185003"/>
    </source>
</evidence>
<protein>
    <submittedName>
        <fullName evidence="5">DNA-binding transcriptional regulator, ArsR family</fullName>
    </submittedName>
</protein>
<dbReference type="Gene3D" id="1.10.10.10">
    <property type="entry name" value="Winged helix-like DNA-binding domain superfamily/Winged helix DNA-binding domain"/>
    <property type="match status" value="1"/>
</dbReference>
<dbReference type="SMART" id="SM00418">
    <property type="entry name" value="HTH_ARSR"/>
    <property type="match status" value="1"/>
</dbReference>
<dbReference type="InterPro" id="IPR036388">
    <property type="entry name" value="WH-like_DNA-bd_sf"/>
</dbReference>
<evidence type="ECO:0000313" key="5">
    <source>
        <dbReference type="EMBL" id="SIN93320.1"/>
    </source>
</evidence>
<dbReference type="InterPro" id="IPR051081">
    <property type="entry name" value="HTH_MetalResp_TranReg"/>
</dbReference>
<organism evidence="5 6">
    <name type="scientific">Chitinophaga niabensis</name>
    <dbReference type="NCBI Taxonomy" id="536979"/>
    <lineage>
        <taxon>Bacteria</taxon>
        <taxon>Pseudomonadati</taxon>
        <taxon>Bacteroidota</taxon>
        <taxon>Chitinophagia</taxon>
        <taxon>Chitinophagales</taxon>
        <taxon>Chitinophagaceae</taxon>
        <taxon>Chitinophaga</taxon>
    </lineage>
</organism>
<evidence type="ECO:0000259" key="4">
    <source>
        <dbReference type="PROSITE" id="PS50987"/>
    </source>
</evidence>
<reference evidence="6" key="1">
    <citation type="submission" date="2016-11" db="EMBL/GenBank/DDBJ databases">
        <authorList>
            <person name="Varghese N."/>
            <person name="Submissions S."/>
        </authorList>
    </citation>
    <scope>NUCLEOTIDE SEQUENCE [LARGE SCALE GENOMIC DNA]</scope>
    <source>
        <strain evidence="6">DSM 24787</strain>
    </source>
</reference>
<sequence length="99" mass="11110">MFRKCMYICIMDAALIEKAANALADKHRMAILMKIARNESVCCGEIQDLTCLSQPTVSHHIKILVDSGVLISTKEGRNVQLAINKEMMKHLSSFFLQLS</sequence>
<dbReference type="AlphaFoldDB" id="A0A1N6FDG9"/>
<dbReference type="NCBIfam" id="NF033788">
    <property type="entry name" value="HTH_metalloreg"/>
    <property type="match status" value="1"/>
</dbReference>
<evidence type="ECO:0000256" key="2">
    <source>
        <dbReference type="ARBA" id="ARBA00023125"/>
    </source>
</evidence>
<dbReference type="GO" id="GO:0003677">
    <property type="term" value="F:DNA binding"/>
    <property type="evidence" value="ECO:0007669"/>
    <property type="project" value="UniProtKB-KW"/>
</dbReference>
<dbReference type="PANTHER" id="PTHR33154">
    <property type="entry name" value="TRANSCRIPTIONAL REGULATOR, ARSR FAMILY"/>
    <property type="match status" value="1"/>
</dbReference>
<dbReference type="InterPro" id="IPR036390">
    <property type="entry name" value="WH_DNA-bd_sf"/>
</dbReference>
<dbReference type="Proteomes" id="UP000185003">
    <property type="component" value="Unassembled WGS sequence"/>
</dbReference>
<keyword evidence="3" id="KW-0804">Transcription</keyword>
<dbReference type="STRING" id="536979.SAMN04488055_2161"/>
<dbReference type="EMBL" id="FSRA01000001">
    <property type="protein sequence ID" value="SIN93320.1"/>
    <property type="molecule type" value="Genomic_DNA"/>
</dbReference>
<evidence type="ECO:0000256" key="3">
    <source>
        <dbReference type="ARBA" id="ARBA00023163"/>
    </source>
</evidence>
<dbReference type="InterPro" id="IPR001845">
    <property type="entry name" value="HTH_ArsR_DNA-bd_dom"/>
</dbReference>
<evidence type="ECO:0000256" key="1">
    <source>
        <dbReference type="ARBA" id="ARBA00023015"/>
    </source>
</evidence>
<dbReference type="InterPro" id="IPR011991">
    <property type="entry name" value="ArsR-like_HTH"/>
</dbReference>
<keyword evidence="2 5" id="KW-0238">DNA-binding</keyword>
<keyword evidence="1" id="KW-0805">Transcription regulation</keyword>
<dbReference type="GO" id="GO:0003700">
    <property type="term" value="F:DNA-binding transcription factor activity"/>
    <property type="evidence" value="ECO:0007669"/>
    <property type="project" value="InterPro"/>
</dbReference>
<dbReference type="CDD" id="cd00090">
    <property type="entry name" value="HTH_ARSR"/>
    <property type="match status" value="1"/>
</dbReference>
<keyword evidence="6" id="KW-1185">Reference proteome</keyword>
<dbReference type="Pfam" id="PF01022">
    <property type="entry name" value="HTH_5"/>
    <property type="match status" value="1"/>
</dbReference>
<feature type="domain" description="HTH arsR-type" evidence="4">
    <location>
        <begin position="8"/>
        <end position="99"/>
    </location>
</feature>
<dbReference type="PROSITE" id="PS50987">
    <property type="entry name" value="HTH_ARSR_2"/>
    <property type="match status" value="1"/>
</dbReference>
<dbReference type="PANTHER" id="PTHR33154:SF33">
    <property type="entry name" value="TRANSCRIPTIONAL REPRESSOR SDPR"/>
    <property type="match status" value="1"/>
</dbReference>
<dbReference type="SUPFAM" id="SSF46785">
    <property type="entry name" value="Winged helix' DNA-binding domain"/>
    <property type="match status" value="1"/>
</dbReference>
<proteinExistence type="predicted"/>